<dbReference type="EMBL" id="JACHIT010000002">
    <property type="protein sequence ID" value="MBB5916019.1"/>
    <property type="molecule type" value="Genomic_DNA"/>
</dbReference>
<dbReference type="InterPro" id="IPR029058">
    <property type="entry name" value="AB_hydrolase_fold"/>
</dbReference>
<dbReference type="PANTHER" id="PTHR45527:SF1">
    <property type="entry name" value="FATTY ACID SYNTHASE"/>
    <property type="match status" value="1"/>
</dbReference>
<dbReference type="EC" id="2.7.7.-" evidence="6"/>
<dbReference type="Gene3D" id="3.40.50.12780">
    <property type="entry name" value="N-terminal domain of ligase-like"/>
    <property type="match status" value="1"/>
</dbReference>
<protein>
    <submittedName>
        <fullName evidence="6">Enterobactin synthetase component F</fullName>
        <ecNumber evidence="6">2.7.7.-</ecNumber>
    </submittedName>
</protein>
<dbReference type="NCBIfam" id="TIGR01733">
    <property type="entry name" value="AA-adenyl-dom"/>
    <property type="match status" value="1"/>
</dbReference>
<proteinExistence type="predicted"/>
<dbReference type="GO" id="GO:0043041">
    <property type="term" value="P:amino acid activation for nonribosomal peptide biosynthetic process"/>
    <property type="evidence" value="ECO:0007669"/>
    <property type="project" value="TreeGrafter"/>
</dbReference>
<sequence length="1352" mass="143891">MTMRPDIAAAPAYPLSKAQWGWWLAQQLHPAVPVTVALYLDLEGDLDIATLAGCARRAAHEFESPQLRVRLIDGIPHQCVDATAQLPMDIVDLTGTPDPVAAARDRMRRDHTARLDPLTDRLTVAAVFTVAPHRHLLYLRSHHIALDGVGAAAVLRRTAELYRAATAAPGERESAAALGTGNGSAHTGPLSISQILDDEQAYQRSSRAEADRDYWREQLAGAREPVGLAGRVAAPQARPHQVSAALDDDTAQLLARAKAGYGATFPELTIAAFACFLARMTGATDLTLTLPVTARPTAALRRSASSMSNVVPLRLRDLDVTTVGGVVAQVRSTVIGALRHQRHRHEDIRHDHEALRDGFGPVVNVLGFTEPLRVGSLTGSVRLLALGPVTDLHVNGYQVGPDERSVCIDFQANPHCYRFETVVHWHRRFLDYFRSFLAAGRDCPAMALGGTVAVSVPHPTAGPTRLLPDLLCAAAVSDAVAVRDGQRARTYAELDKESSRWARLLLAHGAGPGTFVAVLAPRSLESVLALWAVAKSGACFVPMDPDEPAGRLRAIAANCGARWGLTVRSALPPAPYGDTSGTVPAAIEWFVLDDDTSPADKYPGTPVGDADRPRRLRAEHPAYLIHTSGTTGSPKGVVVGHRGLGPLIDHLLAQYGITANSVLLHSHTSIYDAHLLELLAAFAAGAQLVVAPPTVLAGAELAQLIRRVGCTVLQTAPAVLATMSPDDLPGVEVVAIGGEACPATVVREWAPRVRLYNGYGPTEATIMVTETAAPMTADEPVTIGRPLPGVFAVVLDARLRPVPQGARGELYLGGSCVAQCYLHDPVSTAARFVADPFNRGERLYRTGDLVSANLGGAFEFHGRLDNQIQLHGRRIEPAEIEAALLAQPEIAYATVIVTEAREPSARLAGYVVAASGATLDTGAVLRTLRGILPPSLIPGTLIELARLPLSGNGKIDRAALPAPRPAPRSTRLPQTELERLVADHIATAVGAERVGLDDDFFELGGNSLLGVGVSANLSAATNVPVTVRWLYTTPTVAALAQRIAAYDGHDTGDDALGTLLTLRHNGTRPPLFCVHSAVPLAWCYSGLASYLTDRPIYGLQATELADRAITIDDLVGHYLDTIYAVQPHGPYHLLGWSLGGQLAHALAVRLRADGATVAVLAMLDSVVVPAEAAPPPAPRMRDLLTHLLGDEPEDADAAPEVTAAEAAAELAGTARAFGAGLCADQLERLHRGYVAGTMLSHGYRPGTYDGDLLYFSATRGITALLDARIWRPHVTGKLIEHRIEATHAQLTNSDVVAVIGPLLDRHLTAVAQSPAADSETAPAELEPMERSGRHPAQAAQRSPTERRWRGRL</sequence>
<evidence type="ECO:0000256" key="2">
    <source>
        <dbReference type="ARBA" id="ARBA00022450"/>
    </source>
</evidence>
<dbReference type="CDD" id="cd05930">
    <property type="entry name" value="A_NRPS"/>
    <property type="match status" value="1"/>
</dbReference>
<evidence type="ECO:0000256" key="3">
    <source>
        <dbReference type="ARBA" id="ARBA00022553"/>
    </source>
</evidence>
<dbReference type="InterPro" id="IPR001242">
    <property type="entry name" value="Condensation_dom"/>
</dbReference>
<dbReference type="InterPro" id="IPR000873">
    <property type="entry name" value="AMP-dep_synth/lig_dom"/>
</dbReference>
<accession>A0A7W9PI44</accession>
<dbReference type="SUPFAM" id="SSF47336">
    <property type="entry name" value="ACP-like"/>
    <property type="match status" value="1"/>
</dbReference>
<dbReference type="SMART" id="SM00823">
    <property type="entry name" value="PKS_PP"/>
    <property type="match status" value="1"/>
</dbReference>
<dbReference type="GO" id="GO:0016779">
    <property type="term" value="F:nucleotidyltransferase activity"/>
    <property type="evidence" value="ECO:0007669"/>
    <property type="project" value="UniProtKB-KW"/>
</dbReference>
<keyword evidence="7" id="KW-1185">Reference proteome</keyword>
<dbReference type="PROSITE" id="PS00455">
    <property type="entry name" value="AMP_BINDING"/>
    <property type="match status" value="1"/>
</dbReference>
<dbReference type="Gene3D" id="3.30.300.30">
    <property type="match status" value="1"/>
</dbReference>
<evidence type="ECO:0000256" key="4">
    <source>
        <dbReference type="SAM" id="MobiDB-lite"/>
    </source>
</evidence>
<evidence type="ECO:0000313" key="7">
    <source>
        <dbReference type="Proteomes" id="UP000540412"/>
    </source>
</evidence>
<evidence type="ECO:0000259" key="5">
    <source>
        <dbReference type="PROSITE" id="PS50075"/>
    </source>
</evidence>
<dbReference type="InterPro" id="IPR010071">
    <property type="entry name" value="AA_adenyl_dom"/>
</dbReference>
<comment type="caution">
    <text evidence="6">The sequence shown here is derived from an EMBL/GenBank/DDBJ whole genome shotgun (WGS) entry which is preliminary data.</text>
</comment>
<dbReference type="SUPFAM" id="SSF53474">
    <property type="entry name" value="alpha/beta-Hydrolases"/>
    <property type="match status" value="1"/>
</dbReference>
<dbReference type="Pfam" id="PF00975">
    <property type="entry name" value="Thioesterase"/>
    <property type="match status" value="1"/>
</dbReference>
<keyword evidence="2" id="KW-0596">Phosphopantetheine</keyword>
<dbReference type="Gene3D" id="3.40.50.1820">
    <property type="entry name" value="alpha/beta hydrolase"/>
    <property type="match status" value="1"/>
</dbReference>
<name>A0A7W9PI44_9NOCA</name>
<evidence type="ECO:0000256" key="1">
    <source>
        <dbReference type="ARBA" id="ARBA00001957"/>
    </source>
</evidence>
<dbReference type="InterPro" id="IPR001031">
    <property type="entry name" value="Thioesterase"/>
</dbReference>
<dbReference type="GO" id="GO:0008610">
    <property type="term" value="P:lipid biosynthetic process"/>
    <property type="evidence" value="ECO:0007669"/>
    <property type="project" value="UniProtKB-ARBA"/>
</dbReference>
<dbReference type="Pfam" id="PF00550">
    <property type="entry name" value="PP-binding"/>
    <property type="match status" value="1"/>
</dbReference>
<feature type="region of interest" description="Disordered" evidence="4">
    <location>
        <begin position="1310"/>
        <end position="1352"/>
    </location>
</feature>
<dbReference type="Pfam" id="PF00501">
    <property type="entry name" value="AMP-binding"/>
    <property type="match status" value="1"/>
</dbReference>
<evidence type="ECO:0000313" key="6">
    <source>
        <dbReference type="EMBL" id="MBB5916019.1"/>
    </source>
</evidence>
<feature type="compositionally biased region" description="Basic and acidic residues" evidence="4">
    <location>
        <begin position="1343"/>
        <end position="1352"/>
    </location>
</feature>
<dbReference type="Pfam" id="PF00668">
    <property type="entry name" value="Condensation"/>
    <property type="match status" value="1"/>
</dbReference>
<dbReference type="GO" id="GO:0009366">
    <property type="term" value="C:enterobactin synthetase complex"/>
    <property type="evidence" value="ECO:0007669"/>
    <property type="project" value="TreeGrafter"/>
</dbReference>
<keyword evidence="6" id="KW-0808">Transferase</keyword>
<dbReference type="InterPro" id="IPR020845">
    <property type="entry name" value="AMP-binding_CS"/>
</dbReference>
<keyword evidence="3" id="KW-0597">Phosphoprotein</keyword>
<dbReference type="GO" id="GO:0005829">
    <property type="term" value="C:cytosol"/>
    <property type="evidence" value="ECO:0007669"/>
    <property type="project" value="TreeGrafter"/>
</dbReference>
<reference evidence="6 7" key="1">
    <citation type="submission" date="2020-08" db="EMBL/GenBank/DDBJ databases">
        <title>Sequencing the genomes of 1000 actinobacteria strains.</title>
        <authorList>
            <person name="Klenk H.-P."/>
        </authorList>
    </citation>
    <scope>NUCLEOTIDE SEQUENCE [LARGE SCALE GENOMIC DNA]</scope>
    <source>
        <strain evidence="6 7">DSM 43582</strain>
    </source>
</reference>
<dbReference type="PANTHER" id="PTHR45527">
    <property type="entry name" value="NONRIBOSOMAL PEPTIDE SYNTHETASE"/>
    <property type="match status" value="1"/>
</dbReference>
<dbReference type="InterPro" id="IPR023213">
    <property type="entry name" value="CAT-like_dom_sf"/>
</dbReference>
<dbReference type="InterPro" id="IPR020806">
    <property type="entry name" value="PKS_PP-bd"/>
</dbReference>
<keyword evidence="6" id="KW-0548">Nucleotidyltransferase</keyword>
<dbReference type="InterPro" id="IPR036736">
    <property type="entry name" value="ACP-like_sf"/>
</dbReference>
<dbReference type="InterPro" id="IPR045851">
    <property type="entry name" value="AMP-bd_C_sf"/>
</dbReference>
<dbReference type="InterPro" id="IPR009081">
    <property type="entry name" value="PP-bd_ACP"/>
</dbReference>
<dbReference type="InterPro" id="IPR042099">
    <property type="entry name" value="ANL_N_sf"/>
</dbReference>
<dbReference type="GO" id="GO:0009239">
    <property type="term" value="P:enterobactin biosynthetic process"/>
    <property type="evidence" value="ECO:0007669"/>
    <property type="project" value="TreeGrafter"/>
</dbReference>
<dbReference type="PROSITE" id="PS00012">
    <property type="entry name" value="PHOSPHOPANTETHEINE"/>
    <property type="match status" value="1"/>
</dbReference>
<dbReference type="SUPFAM" id="SSF56801">
    <property type="entry name" value="Acetyl-CoA synthetase-like"/>
    <property type="match status" value="1"/>
</dbReference>
<organism evidence="6 7">
    <name type="scientific">Nocardia transvalensis</name>
    <dbReference type="NCBI Taxonomy" id="37333"/>
    <lineage>
        <taxon>Bacteria</taxon>
        <taxon>Bacillati</taxon>
        <taxon>Actinomycetota</taxon>
        <taxon>Actinomycetes</taxon>
        <taxon>Mycobacteriales</taxon>
        <taxon>Nocardiaceae</taxon>
        <taxon>Nocardia</taxon>
    </lineage>
</organism>
<gene>
    <name evidence="6" type="ORF">BJY24_004931</name>
</gene>
<comment type="cofactor">
    <cofactor evidence="1">
        <name>pantetheine 4'-phosphate</name>
        <dbReference type="ChEBI" id="CHEBI:47942"/>
    </cofactor>
</comment>
<dbReference type="GO" id="GO:0031177">
    <property type="term" value="F:phosphopantetheine binding"/>
    <property type="evidence" value="ECO:0007669"/>
    <property type="project" value="InterPro"/>
</dbReference>
<dbReference type="UniPathway" id="UPA00011"/>
<dbReference type="PROSITE" id="PS50075">
    <property type="entry name" value="CARRIER"/>
    <property type="match status" value="1"/>
</dbReference>
<dbReference type="Gene3D" id="3.30.559.30">
    <property type="entry name" value="Nonribosomal peptide synthetase, condensation domain"/>
    <property type="match status" value="1"/>
</dbReference>
<dbReference type="GO" id="GO:0047527">
    <property type="term" value="F:2,3-dihydroxybenzoate-serine ligase activity"/>
    <property type="evidence" value="ECO:0007669"/>
    <property type="project" value="TreeGrafter"/>
</dbReference>
<feature type="domain" description="Carrier" evidence="5">
    <location>
        <begin position="972"/>
        <end position="1047"/>
    </location>
</feature>
<dbReference type="Gene3D" id="3.30.559.10">
    <property type="entry name" value="Chloramphenicol acetyltransferase-like domain"/>
    <property type="match status" value="1"/>
</dbReference>
<dbReference type="Proteomes" id="UP000540412">
    <property type="component" value="Unassembled WGS sequence"/>
</dbReference>
<dbReference type="SUPFAM" id="SSF52777">
    <property type="entry name" value="CoA-dependent acyltransferases"/>
    <property type="match status" value="2"/>
</dbReference>
<dbReference type="InterPro" id="IPR006162">
    <property type="entry name" value="Ppantetheine_attach_site"/>
</dbReference>